<dbReference type="InterPro" id="IPR002559">
    <property type="entry name" value="Transposase_11"/>
</dbReference>
<gene>
    <name evidence="2" type="ORF">DSM104329_03615</name>
</gene>
<dbReference type="NCBIfam" id="NF033520">
    <property type="entry name" value="transpos_IS982"/>
    <property type="match status" value="1"/>
</dbReference>
<dbReference type="Proteomes" id="UP001162834">
    <property type="component" value="Chromosome"/>
</dbReference>
<proteinExistence type="predicted"/>
<evidence type="ECO:0000313" key="3">
    <source>
        <dbReference type="Proteomes" id="UP001162834"/>
    </source>
</evidence>
<dbReference type="KEGG" id="sbae:DSM104329_03615"/>
<dbReference type="GO" id="GO:0006313">
    <property type="term" value="P:DNA transposition"/>
    <property type="evidence" value="ECO:0007669"/>
    <property type="project" value="InterPro"/>
</dbReference>
<dbReference type="AlphaFoldDB" id="A0A9E7C177"/>
<dbReference type="GO" id="GO:0004803">
    <property type="term" value="F:transposase activity"/>
    <property type="evidence" value="ECO:0007669"/>
    <property type="project" value="InterPro"/>
</dbReference>
<organism evidence="2 3">
    <name type="scientific">Capillimicrobium parvum</name>
    <dbReference type="NCBI Taxonomy" id="2884022"/>
    <lineage>
        <taxon>Bacteria</taxon>
        <taxon>Bacillati</taxon>
        <taxon>Actinomycetota</taxon>
        <taxon>Thermoleophilia</taxon>
        <taxon>Solirubrobacterales</taxon>
        <taxon>Capillimicrobiaceae</taxon>
        <taxon>Capillimicrobium</taxon>
    </lineage>
</organism>
<dbReference type="GO" id="GO:0003677">
    <property type="term" value="F:DNA binding"/>
    <property type="evidence" value="ECO:0007669"/>
    <property type="project" value="InterPro"/>
</dbReference>
<accession>A0A9E7C177</accession>
<keyword evidence="3" id="KW-1185">Reference proteome</keyword>
<sequence length="289" mass="31714">MDADLDLLLIAVFCTADDLLPKRPANARRIVTDAEVVTLAVAQQLLGLNADEQFCAGATRRLGHLFPRLPKRPGYVKRRQRLADTIEALIAEFAAHSPGSVDDLLVVDSTPVEGGRSIETMRRSALGDAADYGYCASHSRFFWGFRLHGIFATDGTPRALALTSPKVGERDVCLRMLDRLGHHGPVTIVGDKGYAGRQFETDAAALGAVVVRPRRKDEPGPRPHLAPIRQRVESIFQTAKHMLGLERHGARQLHTLRARLAAKFLALTAAIALNHRLGRPPRNLTAYYA</sequence>
<dbReference type="EMBL" id="CP087164">
    <property type="protein sequence ID" value="UGS37200.1"/>
    <property type="molecule type" value="Genomic_DNA"/>
</dbReference>
<dbReference type="RefSeq" id="WP_259311257.1">
    <property type="nucleotide sequence ID" value="NZ_CP087164.1"/>
</dbReference>
<evidence type="ECO:0000313" key="2">
    <source>
        <dbReference type="EMBL" id="UGS37200.1"/>
    </source>
</evidence>
<reference evidence="2" key="1">
    <citation type="journal article" date="2022" name="Int. J. Syst. Evol. Microbiol.">
        <title>Pseudomonas aegrilactucae sp. nov. and Pseudomonas morbosilactucae sp. nov., pathogens causing bacterial rot of lettuce in Japan.</title>
        <authorList>
            <person name="Sawada H."/>
            <person name="Fujikawa T."/>
            <person name="Satou M."/>
        </authorList>
    </citation>
    <scope>NUCLEOTIDE SEQUENCE</scope>
    <source>
        <strain evidence="2">0166_1</strain>
    </source>
</reference>
<dbReference type="Pfam" id="PF01609">
    <property type="entry name" value="DDE_Tnp_1"/>
    <property type="match status" value="1"/>
</dbReference>
<name>A0A9E7C177_9ACTN</name>
<protein>
    <submittedName>
        <fullName evidence="2">IS982 family transposase ISCef2</fullName>
    </submittedName>
</protein>
<evidence type="ECO:0000259" key="1">
    <source>
        <dbReference type="Pfam" id="PF01609"/>
    </source>
</evidence>
<feature type="domain" description="Transposase IS4-like" evidence="1">
    <location>
        <begin position="101"/>
        <end position="268"/>
    </location>
</feature>